<dbReference type="STRING" id="880072.Desac_2361"/>
<feature type="transmembrane region" description="Helical" evidence="5">
    <location>
        <begin position="247"/>
        <end position="273"/>
    </location>
</feature>
<dbReference type="PANTHER" id="PTHR43701:SF12">
    <property type="entry name" value="MEMBRANE TRANSPORTER PROTEIN YTNM-RELATED"/>
    <property type="match status" value="1"/>
</dbReference>
<name>F2NFR4_DESAR</name>
<proteinExistence type="inferred from homology"/>
<keyword evidence="3 5" id="KW-1133">Transmembrane helix</keyword>
<dbReference type="KEGG" id="dao:Desac_2361"/>
<sequence length="335" mass="36136">MNLMLPIAGYWQKVLHPELARLTEPLHGWFYTITTDGDLLVNLAALVVIGLLLGLLNGFYGVGGGFLMAPWLNLMFNIPYNVAVGTDLTQMVGTATMAKIRLGRSGYVDFKLGTLMFSGSIFGVEIGARLVELLKRGGDVMVGNWKISLLQLFMTVVYGLLLGWIASLVYREAKAALKTKMLEEPPGAMAPPVANRLRMISLRPMIALPVSGVDAISLWIVLGVGFLSGLLTGLLGVSGSFIRMPALIYVLGVPTVVSIGTNLFELLLTSFYGALTHSLKGNVELILVIILLVSGTVGSQLGAAWQRQWATPKWQLAFAVVIFLTIGCMALKLIT</sequence>
<evidence type="ECO:0000256" key="4">
    <source>
        <dbReference type="ARBA" id="ARBA00023136"/>
    </source>
</evidence>
<feature type="transmembrane region" description="Helical" evidence="5">
    <location>
        <begin position="110"/>
        <end position="128"/>
    </location>
</feature>
<dbReference type="Proteomes" id="UP000000483">
    <property type="component" value="Chromosome"/>
</dbReference>
<dbReference type="AlphaFoldDB" id="F2NFR4"/>
<comment type="similarity">
    <text evidence="5">Belongs to the 4-toluene sulfonate uptake permease (TSUP) (TC 2.A.102) family.</text>
</comment>
<keyword evidence="5" id="KW-1003">Cell membrane</keyword>
<evidence type="ECO:0000256" key="5">
    <source>
        <dbReference type="RuleBase" id="RU363041"/>
    </source>
</evidence>
<keyword evidence="2 5" id="KW-0812">Transmembrane</keyword>
<comment type="subcellular location">
    <subcellularLocation>
        <location evidence="5">Cell membrane</location>
        <topology evidence="5">Multi-pass membrane protein</topology>
    </subcellularLocation>
    <subcellularLocation>
        <location evidence="1">Membrane</location>
        <topology evidence="1">Multi-pass membrane protein</topology>
    </subcellularLocation>
</comment>
<evidence type="ECO:0000256" key="3">
    <source>
        <dbReference type="ARBA" id="ARBA00022989"/>
    </source>
</evidence>
<accession>F2NFR4</accession>
<feature type="transmembrane region" description="Helical" evidence="5">
    <location>
        <begin position="148"/>
        <end position="170"/>
    </location>
</feature>
<dbReference type="eggNOG" id="COG0730">
    <property type="taxonomic scope" value="Bacteria"/>
</dbReference>
<gene>
    <name evidence="6" type="ordered locus">Desac_2361</name>
</gene>
<evidence type="ECO:0000313" key="7">
    <source>
        <dbReference type="Proteomes" id="UP000000483"/>
    </source>
</evidence>
<feature type="transmembrane region" description="Helical" evidence="5">
    <location>
        <begin position="316"/>
        <end position="334"/>
    </location>
</feature>
<dbReference type="RefSeq" id="WP_013707292.1">
    <property type="nucleotide sequence ID" value="NC_015388.1"/>
</dbReference>
<reference evidence="7" key="2">
    <citation type="submission" date="2011-03" db="EMBL/GenBank/DDBJ databases">
        <title>The complete genome of Desulfobacca acetoxidans DSM 11109.</title>
        <authorList>
            <consortium name="US DOE Joint Genome Institute (JGI-PGF)"/>
            <person name="Lucas S."/>
            <person name="Copeland A."/>
            <person name="Lapidus A."/>
            <person name="Bruce D."/>
            <person name="Goodwin L."/>
            <person name="Pitluck S."/>
            <person name="Peters L."/>
            <person name="Kyrpides N."/>
            <person name="Mavromatis K."/>
            <person name="Ivanova N."/>
            <person name="Ovchinnikova G."/>
            <person name="Teshima H."/>
            <person name="Detter J.C."/>
            <person name="Han C."/>
            <person name="Land M."/>
            <person name="Hauser L."/>
            <person name="Markowitz V."/>
            <person name="Cheng J.-F."/>
            <person name="Hugenholtz P."/>
            <person name="Woyke T."/>
            <person name="Wu D."/>
            <person name="Spring S."/>
            <person name="Schueler E."/>
            <person name="Brambilla E."/>
            <person name="Klenk H.-P."/>
            <person name="Eisen J.A."/>
        </authorList>
    </citation>
    <scope>NUCLEOTIDE SEQUENCE [LARGE SCALE GENOMIC DNA]</scope>
    <source>
        <strain evidence="7">ATCC 700848 / DSM 11109 / ASRB2</strain>
    </source>
</reference>
<dbReference type="InterPro" id="IPR051598">
    <property type="entry name" value="TSUP/Inactive_protease-like"/>
</dbReference>
<dbReference type="EMBL" id="CP002629">
    <property type="protein sequence ID" value="AEB10183.1"/>
    <property type="molecule type" value="Genomic_DNA"/>
</dbReference>
<protein>
    <recommendedName>
        <fullName evidence="5">Probable membrane transporter protein</fullName>
    </recommendedName>
</protein>
<keyword evidence="7" id="KW-1185">Reference proteome</keyword>
<dbReference type="PANTHER" id="PTHR43701">
    <property type="entry name" value="MEMBRANE TRANSPORTER PROTEIN MJ0441-RELATED"/>
    <property type="match status" value="1"/>
</dbReference>
<evidence type="ECO:0000256" key="2">
    <source>
        <dbReference type="ARBA" id="ARBA00022692"/>
    </source>
</evidence>
<evidence type="ECO:0000256" key="1">
    <source>
        <dbReference type="ARBA" id="ARBA00004141"/>
    </source>
</evidence>
<dbReference type="OrthoDB" id="9774385at2"/>
<dbReference type="HOGENOM" id="CLU_045498_0_0_7"/>
<feature type="transmembrane region" description="Helical" evidence="5">
    <location>
        <begin position="39"/>
        <end position="60"/>
    </location>
</feature>
<reference evidence="6 7" key="1">
    <citation type="journal article" date="2011" name="Stand. Genomic Sci.">
        <title>Complete genome sequence of the acetate-degrading sulfate reducer Desulfobacca acetoxidans type strain (ASRB2).</title>
        <authorList>
            <person name="Goker M."/>
            <person name="Teshima H."/>
            <person name="Lapidus A."/>
            <person name="Nolan M."/>
            <person name="Lucas S."/>
            <person name="Hammon N."/>
            <person name="Deshpande S."/>
            <person name="Cheng J.F."/>
            <person name="Tapia R."/>
            <person name="Han C."/>
            <person name="Goodwin L."/>
            <person name="Pitluck S."/>
            <person name="Huntemann M."/>
            <person name="Liolios K."/>
            <person name="Ivanova N."/>
            <person name="Pagani I."/>
            <person name="Mavromatis K."/>
            <person name="Ovchinikova G."/>
            <person name="Pati A."/>
            <person name="Chen A."/>
            <person name="Palaniappan K."/>
            <person name="Land M."/>
            <person name="Hauser L."/>
            <person name="Brambilla E.M."/>
            <person name="Rohde M."/>
            <person name="Spring S."/>
            <person name="Detter J.C."/>
            <person name="Woyke T."/>
            <person name="Bristow J."/>
            <person name="Eisen J.A."/>
            <person name="Markowitz V."/>
            <person name="Hugenholtz P."/>
            <person name="Kyrpides N.C."/>
            <person name="Klenk H.P."/>
        </authorList>
    </citation>
    <scope>NUCLEOTIDE SEQUENCE [LARGE SCALE GENOMIC DNA]</scope>
    <source>
        <strain evidence="7">ATCC 700848 / DSM 11109 / ASRB2</strain>
    </source>
</reference>
<evidence type="ECO:0000313" key="6">
    <source>
        <dbReference type="EMBL" id="AEB10183.1"/>
    </source>
</evidence>
<organism evidence="6 7">
    <name type="scientific">Desulfobacca acetoxidans (strain ATCC 700848 / DSM 11109 / ASRB2)</name>
    <dbReference type="NCBI Taxonomy" id="880072"/>
    <lineage>
        <taxon>Bacteria</taxon>
        <taxon>Pseudomonadati</taxon>
        <taxon>Thermodesulfobacteriota</taxon>
        <taxon>Desulfobaccia</taxon>
        <taxon>Desulfobaccales</taxon>
        <taxon>Desulfobaccaceae</taxon>
        <taxon>Desulfobacca</taxon>
    </lineage>
</organism>
<feature type="transmembrane region" description="Helical" evidence="5">
    <location>
        <begin position="206"/>
        <end position="227"/>
    </location>
</feature>
<dbReference type="Pfam" id="PF01925">
    <property type="entry name" value="TauE"/>
    <property type="match status" value="1"/>
</dbReference>
<dbReference type="GO" id="GO:0005886">
    <property type="term" value="C:plasma membrane"/>
    <property type="evidence" value="ECO:0007669"/>
    <property type="project" value="UniProtKB-SubCell"/>
</dbReference>
<keyword evidence="4 5" id="KW-0472">Membrane</keyword>
<feature type="transmembrane region" description="Helical" evidence="5">
    <location>
        <begin position="285"/>
        <end position="304"/>
    </location>
</feature>
<dbReference type="InterPro" id="IPR002781">
    <property type="entry name" value="TM_pro_TauE-like"/>
</dbReference>